<protein>
    <submittedName>
        <fullName evidence="1">Phage portal protein</fullName>
    </submittedName>
</protein>
<dbReference type="Pfam" id="PF04860">
    <property type="entry name" value="Phage_portal"/>
    <property type="match status" value="1"/>
</dbReference>
<keyword evidence="2" id="KW-1185">Reference proteome</keyword>
<accession>A0ABX6QBY8</accession>
<evidence type="ECO:0000313" key="2">
    <source>
        <dbReference type="Proteomes" id="UP000509327"/>
    </source>
</evidence>
<sequence>MMADLERASFSNIEQQSIDFVIHSLRPWLIRWEQTISWKLFSESERKKFFAEHLIEGLLRGDSSARAAFYKEMFNMGAYSQMISWRKK</sequence>
<reference evidence="1 2" key="1">
    <citation type="submission" date="2020-06" db="EMBL/GenBank/DDBJ databases">
        <title>Complete genome of Paenibacillus barcinonensis KACC11450.</title>
        <authorList>
            <person name="Kim M."/>
            <person name="Park Y.-J."/>
            <person name="Shin J.-H."/>
        </authorList>
    </citation>
    <scope>NUCLEOTIDE SEQUENCE [LARGE SCALE GENOMIC DNA]</scope>
    <source>
        <strain evidence="1 2">KACC11450</strain>
    </source>
</reference>
<organism evidence="1 2">
    <name type="scientific">Paenibacillus barcinonensis</name>
    <dbReference type="NCBI Taxonomy" id="198119"/>
    <lineage>
        <taxon>Bacteria</taxon>
        <taxon>Bacillati</taxon>
        <taxon>Bacillota</taxon>
        <taxon>Bacilli</taxon>
        <taxon>Bacillales</taxon>
        <taxon>Paenibacillaceae</taxon>
        <taxon>Paenibacillus</taxon>
    </lineage>
</organism>
<gene>
    <name evidence="1" type="ORF">HUB98_26425</name>
</gene>
<dbReference type="EMBL" id="CP054614">
    <property type="protein sequence ID" value="QKS59390.1"/>
    <property type="molecule type" value="Genomic_DNA"/>
</dbReference>
<proteinExistence type="predicted"/>
<evidence type="ECO:0000313" key="1">
    <source>
        <dbReference type="EMBL" id="QKS59390.1"/>
    </source>
</evidence>
<dbReference type="InterPro" id="IPR006944">
    <property type="entry name" value="Phage/GTA_portal"/>
</dbReference>
<name>A0ABX6QBY8_PAEBA</name>
<dbReference type="Proteomes" id="UP000509327">
    <property type="component" value="Chromosome"/>
</dbReference>